<dbReference type="AlphaFoldDB" id="A0A1F6UXI2"/>
<sequence length="203" mass="24111">MKKNLKKEEKEIIETIAFLLKELKPPSRSKLTDYSFELTGTMLSSDYSVELKSIRIGKKQKEIKIGFVPPDMRDKFEYNVRKICSFFSVVIGYTELNEEAKKIAKIYFQHPDHDCIKKDIISSGGHIFQLGNYYLRFVGDEMDKPKYFYLTDSLSIAENWRWKIVHEMEDEKNLLRKEVERKQIRMEVLNQCINQARRQIAKK</sequence>
<proteinExistence type="predicted"/>
<keyword evidence="1" id="KW-0175">Coiled coil</keyword>
<name>A0A1F6UXI2_9BACT</name>
<comment type="caution">
    <text evidence="2">The sequence shown here is derived from an EMBL/GenBank/DDBJ whole genome shotgun (WGS) entry which is preliminary data.</text>
</comment>
<protein>
    <submittedName>
        <fullName evidence="2">Uncharacterized protein</fullName>
    </submittedName>
</protein>
<evidence type="ECO:0000313" key="2">
    <source>
        <dbReference type="EMBL" id="OGI61984.1"/>
    </source>
</evidence>
<feature type="coiled-coil region" evidence="1">
    <location>
        <begin position="165"/>
        <end position="199"/>
    </location>
</feature>
<dbReference type="EMBL" id="MFTL01000005">
    <property type="protein sequence ID" value="OGI61984.1"/>
    <property type="molecule type" value="Genomic_DNA"/>
</dbReference>
<organism evidence="2 3">
    <name type="scientific">Candidatus Nomurabacteria bacterium RIFCSPHIGHO2_01_FULL_39_9</name>
    <dbReference type="NCBI Taxonomy" id="1801735"/>
    <lineage>
        <taxon>Bacteria</taxon>
        <taxon>Candidatus Nomuraibacteriota</taxon>
    </lineage>
</organism>
<reference evidence="2 3" key="1">
    <citation type="journal article" date="2016" name="Nat. Commun.">
        <title>Thousands of microbial genomes shed light on interconnected biogeochemical processes in an aquifer system.</title>
        <authorList>
            <person name="Anantharaman K."/>
            <person name="Brown C.T."/>
            <person name="Hug L.A."/>
            <person name="Sharon I."/>
            <person name="Castelle C.J."/>
            <person name="Probst A.J."/>
            <person name="Thomas B.C."/>
            <person name="Singh A."/>
            <person name="Wilkins M.J."/>
            <person name="Karaoz U."/>
            <person name="Brodie E.L."/>
            <person name="Williams K.H."/>
            <person name="Hubbard S.S."/>
            <person name="Banfield J.F."/>
        </authorList>
    </citation>
    <scope>NUCLEOTIDE SEQUENCE [LARGE SCALE GENOMIC DNA]</scope>
</reference>
<gene>
    <name evidence="2" type="ORF">A2645_00915</name>
</gene>
<dbReference type="Proteomes" id="UP000182253">
    <property type="component" value="Unassembled WGS sequence"/>
</dbReference>
<evidence type="ECO:0000256" key="1">
    <source>
        <dbReference type="SAM" id="Coils"/>
    </source>
</evidence>
<evidence type="ECO:0000313" key="3">
    <source>
        <dbReference type="Proteomes" id="UP000182253"/>
    </source>
</evidence>
<accession>A0A1F6UXI2</accession>